<gene>
    <name evidence="2" type="ORF">TIFTF001_000595</name>
</gene>
<feature type="region of interest" description="Disordered" evidence="1">
    <location>
        <begin position="1"/>
        <end position="24"/>
    </location>
</feature>
<dbReference type="Proteomes" id="UP001187192">
    <property type="component" value="Unassembled WGS sequence"/>
</dbReference>
<evidence type="ECO:0000313" key="3">
    <source>
        <dbReference type="Proteomes" id="UP001187192"/>
    </source>
</evidence>
<dbReference type="AlphaFoldDB" id="A0AA88CPH6"/>
<accession>A0AA88CPH6</accession>
<proteinExistence type="predicted"/>
<evidence type="ECO:0000256" key="1">
    <source>
        <dbReference type="SAM" id="MobiDB-lite"/>
    </source>
</evidence>
<feature type="region of interest" description="Disordered" evidence="1">
    <location>
        <begin position="36"/>
        <end position="72"/>
    </location>
</feature>
<organism evidence="2 3">
    <name type="scientific">Ficus carica</name>
    <name type="common">Common fig</name>
    <dbReference type="NCBI Taxonomy" id="3494"/>
    <lineage>
        <taxon>Eukaryota</taxon>
        <taxon>Viridiplantae</taxon>
        <taxon>Streptophyta</taxon>
        <taxon>Embryophyta</taxon>
        <taxon>Tracheophyta</taxon>
        <taxon>Spermatophyta</taxon>
        <taxon>Magnoliopsida</taxon>
        <taxon>eudicotyledons</taxon>
        <taxon>Gunneridae</taxon>
        <taxon>Pentapetalae</taxon>
        <taxon>rosids</taxon>
        <taxon>fabids</taxon>
        <taxon>Rosales</taxon>
        <taxon>Moraceae</taxon>
        <taxon>Ficeae</taxon>
        <taxon>Ficus</taxon>
    </lineage>
</organism>
<reference evidence="2" key="1">
    <citation type="submission" date="2023-07" db="EMBL/GenBank/DDBJ databases">
        <title>draft genome sequence of fig (Ficus carica).</title>
        <authorList>
            <person name="Takahashi T."/>
            <person name="Nishimura K."/>
        </authorList>
    </citation>
    <scope>NUCLEOTIDE SEQUENCE</scope>
</reference>
<evidence type="ECO:0000313" key="2">
    <source>
        <dbReference type="EMBL" id="GMN24507.1"/>
    </source>
</evidence>
<sequence>MENQLPKLNHQPKRNPNPPPRRGQIKIRIIKSLFSSVAATGGRKPGENGGPPSPIASPPAATPSGYASDAES</sequence>
<keyword evidence="3" id="KW-1185">Reference proteome</keyword>
<feature type="compositionally biased region" description="Pro residues" evidence="1">
    <location>
        <begin position="51"/>
        <end position="61"/>
    </location>
</feature>
<protein>
    <submittedName>
        <fullName evidence="2">Uncharacterized protein</fullName>
    </submittedName>
</protein>
<name>A0AA88CPH6_FICCA</name>
<comment type="caution">
    <text evidence="2">The sequence shown here is derived from an EMBL/GenBank/DDBJ whole genome shotgun (WGS) entry which is preliminary data.</text>
</comment>
<dbReference type="EMBL" id="BTGU01000001">
    <property type="protein sequence ID" value="GMN24507.1"/>
    <property type="molecule type" value="Genomic_DNA"/>
</dbReference>